<dbReference type="STRING" id="665467.SAMN02982931_03128"/>
<dbReference type="OrthoDB" id="8446819at2"/>
<dbReference type="EMBL" id="FMXQ01000006">
    <property type="protein sequence ID" value="SDB41224.1"/>
    <property type="molecule type" value="Genomic_DNA"/>
</dbReference>
<dbReference type="InterPro" id="IPR032710">
    <property type="entry name" value="NTF2-like_dom_sf"/>
</dbReference>
<dbReference type="Pfam" id="PF14534">
    <property type="entry name" value="DUF4440"/>
    <property type="match status" value="1"/>
</dbReference>
<feature type="signal peptide" evidence="1">
    <location>
        <begin position="1"/>
        <end position="23"/>
    </location>
</feature>
<keyword evidence="1" id="KW-0732">Signal</keyword>
<feature type="chain" id="PRO_5011557078" description="DUF4440 domain-containing protein" evidence="1">
    <location>
        <begin position="24"/>
        <end position="148"/>
    </location>
</feature>
<protein>
    <recommendedName>
        <fullName evidence="2">DUF4440 domain-containing protein</fullName>
    </recommendedName>
</protein>
<dbReference type="RefSeq" id="WP_090877583.1">
    <property type="nucleotide sequence ID" value="NZ_FMXQ01000006.1"/>
</dbReference>
<sequence length="148" mass="15663">MRKLVLMSLVGLAAVVGLTTARADDAATVAAVNASSNALDAAFGARDIAAIRALMTPDHISVTPYYDGPQTVDDQIASLDELSYGGTIIGEPSVAFLSPDVALRTFAIDLKGSFKGEPLPAHAFVNETLVRRDGKWIEAFFQITTLKP</sequence>
<evidence type="ECO:0000313" key="3">
    <source>
        <dbReference type="EMBL" id="SDB41224.1"/>
    </source>
</evidence>
<keyword evidence="4" id="KW-1185">Reference proteome</keyword>
<dbReference type="Gene3D" id="3.10.450.50">
    <property type="match status" value="1"/>
</dbReference>
<evidence type="ECO:0000256" key="1">
    <source>
        <dbReference type="SAM" id="SignalP"/>
    </source>
</evidence>
<evidence type="ECO:0000259" key="2">
    <source>
        <dbReference type="Pfam" id="PF14534"/>
    </source>
</evidence>
<dbReference type="SUPFAM" id="SSF54427">
    <property type="entry name" value="NTF2-like"/>
    <property type="match status" value="1"/>
</dbReference>
<dbReference type="Proteomes" id="UP000199071">
    <property type="component" value="Unassembled WGS sequence"/>
</dbReference>
<reference evidence="3 4" key="1">
    <citation type="submission" date="2016-10" db="EMBL/GenBank/DDBJ databases">
        <authorList>
            <person name="de Groot N.N."/>
        </authorList>
    </citation>
    <scope>NUCLEOTIDE SEQUENCE [LARGE SCALE GENOMIC DNA]</scope>
    <source>
        <strain evidence="3 4">ATCC 35022</strain>
    </source>
</reference>
<gene>
    <name evidence="3" type="ORF">SAMN02982931_03128</name>
</gene>
<evidence type="ECO:0000313" key="4">
    <source>
        <dbReference type="Proteomes" id="UP000199071"/>
    </source>
</evidence>
<name>A0A1G6D7R6_9HYPH</name>
<dbReference type="AlphaFoldDB" id="A0A1G6D7R6"/>
<feature type="domain" description="DUF4440" evidence="2">
    <location>
        <begin position="35"/>
        <end position="136"/>
    </location>
</feature>
<proteinExistence type="predicted"/>
<dbReference type="InterPro" id="IPR027843">
    <property type="entry name" value="DUF4440"/>
</dbReference>
<accession>A0A1G6D7R6</accession>
<organism evidence="3 4">
    <name type="scientific">Bauldia litoralis</name>
    <dbReference type="NCBI Taxonomy" id="665467"/>
    <lineage>
        <taxon>Bacteria</taxon>
        <taxon>Pseudomonadati</taxon>
        <taxon>Pseudomonadota</taxon>
        <taxon>Alphaproteobacteria</taxon>
        <taxon>Hyphomicrobiales</taxon>
        <taxon>Kaistiaceae</taxon>
        <taxon>Bauldia</taxon>
    </lineage>
</organism>